<evidence type="ECO:0000313" key="1">
    <source>
        <dbReference type="EMBL" id="CAI2200672.1"/>
    </source>
</evidence>
<dbReference type="EMBL" id="CAMKVN010025078">
    <property type="protein sequence ID" value="CAI2200672.1"/>
    <property type="molecule type" value="Genomic_DNA"/>
</dbReference>
<dbReference type="OrthoDB" id="2440185at2759"/>
<gene>
    <name evidence="1" type="ORF">FWILDA_LOCUS19684</name>
</gene>
<feature type="non-terminal residue" evidence="1">
    <location>
        <position position="1"/>
    </location>
</feature>
<proteinExistence type="predicted"/>
<dbReference type="AlphaFoldDB" id="A0A9W4X1B3"/>
<keyword evidence="2" id="KW-1185">Reference proteome</keyword>
<name>A0A9W4X1B3_9GLOM</name>
<feature type="non-terminal residue" evidence="1">
    <location>
        <position position="68"/>
    </location>
</feature>
<sequence>FYNAIYKLVQNSNNERLDSASLLDILFEKISQDPRRKNYTNDLSDIVLIENTCKTKIAWLNYFRKCET</sequence>
<reference evidence="1" key="1">
    <citation type="submission" date="2022-08" db="EMBL/GenBank/DDBJ databases">
        <authorList>
            <person name="Kallberg Y."/>
            <person name="Tangrot J."/>
            <person name="Rosling A."/>
        </authorList>
    </citation>
    <scope>NUCLEOTIDE SEQUENCE</scope>
    <source>
        <strain evidence="1">Wild A</strain>
    </source>
</reference>
<accession>A0A9W4X1B3</accession>
<dbReference type="Proteomes" id="UP001153678">
    <property type="component" value="Unassembled WGS sequence"/>
</dbReference>
<protein>
    <submittedName>
        <fullName evidence="1">1652_t:CDS:1</fullName>
    </submittedName>
</protein>
<evidence type="ECO:0000313" key="2">
    <source>
        <dbReference type="Proteomes" id="UP001153678"/>
    </source>
</evidence>
<organism evidence="1 2">
    <name type="scientific">Funneliformis geosporum</name>
    <dbReference type="NCBI Taxonomy" id="1117311"/>
    <lineage>
        <taxon>Eukaryota</taxon>
        <taxon>Fungi</taxon>
        <taxon>Fungi incertae sedis</taxon>
        <taxon>Mucoromycota</taxon>
        <taxon>Glomeromycotina</taxon>
        <taxon>Glomeromycetes</taxon>
        <taxon>Glomerales</taxon>
        <taxon>Glomeraceae</taxon>
        <taxon>Funneliformis</taxon>
    </lineage>
</organism>
<comment type="caution">
    <text evidence="1">The sequence shown here is derived from an EMBL/GenBank/DDBJ whole genome shotgun (WGS) entry which is preliminary data.</text>
</comment>